<dbReference type="Proteomes" id="UP000823821">
    <property type="component" value="Unassembled WGS sequence"/>
</dbReference>
<feature type="transmembrane region" description="Helical" evidence="6">
    <location>
        <begin position="48"/>
        <end position="66"/>
    </location>
</feature>
<proteinExistence type="predicted"/>
<sequence length="331" mass="36139">MKCEPLMWAMFSRRGLLFFLQWGISLAALVYALSGVDLPQLWEALRGYALWAMGLSLCAVMLDYACMGLRLHCLLPSGAGYALSLRAVLLCVGYNNLLPAKAGDAMKVFYLARKTNASLLDTSSVILWERLLDVLSLLCVALLAYTLLDAEQRLVLPLLLALGGACLFSICRHWSAWFHAAYARFFPGRLGTLLSRLHDQLIDKVSLPWAARGFLLSLIIWACYFASFAISLRCVANLPLDGAQMLTVFAVTCLGMAVPSSPGGLGVFEGAMVLSLSWFGVEHNAALGIALYVHALHFLPTALAAVLLNGSRNFWKTDNPSARVTEESCAR</sequence>
<evidence type="ECO:0000256" key="5">
    <source>
        <dbReference type="ARBA" id="ARBA00023136"/>
    </source>
</evidence>
<comment type="caution">
    <text evidence="7">The sequence shown here is derived from an EMBL/GenBank/DDBJ whole genome shotgun (WGS) entry which is preliminary data.</text>
</comment>
<keyword evidence="3 6" id="KW-0812">Transmembrane</keyword>
<keyword evidence="5 6" id="KW-0472">Membrane</keyword>
<dbReference type="EMBL" id="DWZD01000033">
    <property type="protein sequence ID" value="HJA78913.1"/>
    <property type="molecule type" value="Genomic_DNA"/>
</dbReference>
<evidence type="ECO:0000256" key="4">
    <source>
        <dbReference type="ARBA" id="ARBA00022989"/>
    </source>
</evidence>
<dbReference type="AlphaFoldDB" id="A0A9D2KQF0"/>
<keyword evidence="2" id="KW-1003">Cell membrane</keyword>
<gene>
    <name evidence="7" type="ORF">H9784_04995</name>
</gene>
<name>A0A9D2KQF0_9BACT</name>
<dbReference type="InterPro" id="IPR022791">
    <property type="entry name" value="L-PG_synthase/AglD"/>
</dbReference>
<feature type="transmembrane region" description="Helical" evidence="6">
    <location>
        <begin position="155"/>
        <end position="175"/>
    </location>
</feature>
<comment type="subcellular location">
    <subcellularLocation>
        <location evidence="1">Cell membrane</location>
        <topology evidence="1">Multi-pass membrane protein</topology>
    </subcellularLocation>
</comment>
<evidence type="ECO:0000313" key="8">
    <source>
        <dbReference type="Proteomes" id="UP000823821"/>
    </source>
</evidence>
<evidence type="ECO:0000256" key="3">
    <source>
        <dbReference type="ARBA" id="ARBA00022692"/>
    </source>
</evidence>
<feature type="transmembrane region" description="Helical" evidence="6">
    <location>
        <begin position="78"/>
        <end position="97"/>
    </location>
</feature>
<feature type="transmembrane region" description="Helical" evidence="6">
    <location>
        <begin position="214"/>
        <end position="234"/>
    </location>
</feature>
<reference evidence="7" key="2">
    <citation type="submission" date="2021-04" db="EMBL/GenBank/DDBJ databases">
        <authorList>
            <person name="Gilroy R."/>
        </authorList>
    </citation>
    <scope>NUCLEOTIDE SEQUENCE</scope>
    <source>
        <strain evidence="7">5032</strain>
    </source>
</reference>
<feature type="transmembrane region" description="Helical" evidence="6">
    <location>
        <begin position="131"/>
        <end position="148"/>
    </location>
</feature>
<protein>
    <submittedName>
        <fullName evidence="7">Flippase-like domain-containing protein</fullName>
    </submittedName>
</protein>
<keyword evidence="4 6" id="KW-1133">Transmembrane helix</keyword>
<evidence type="ECO:0000256" key="2">
    <source>
        <dbReference type="ARBA" id="ARBA00022475"/>
    </source>
</evidence>
<dbReference type="PANTHER" id="PTHR39087:SF2">
    <property type="entry name" value="UPF0104 MEMBRANE PROTEIN MJ1595"/>
    <property type="match status" value="1"/>
</dbReference>
<evidence type="ECO:0000313" key="7">
    <source>
        <dbReference type="EMBL" id="HJA78913.1"/>
    </source>
</evidence>
<evidence type="ECO:0000256" key="6">
    <source>
        <dbReference type="SAM" id="Phobius"/>
    </source>
</evidence>
<dbReference type="GO" id="GO:0005886">
    <property type="term" value="C:plasma membrane"/>
    <property type="evidence" value="ECO:0007669"/>
    <property type="project" value="UniProtKB-SubCell"/>
</dbReference>
<accession>A0A9D2KQF0</accession>
<dbReference type="Pfam" id="PF03706">
    <property type="entry name" value="LPG_synthase_TM"/>
    <property type="match status" value="1"/>
</dbReference>
<organism evidence="7 8">
    <name type="scientific">Candidatus Desulfovibrio intestinavium</name>
    <dbReference type="NCBI Taxonomy" id="2838534"/>
    <lineage>
        <taxon>Bacteria</taxon>
        <taxon>Pseudomonadati</taxon>
        <taxon>Thermodesulfobacteriota</taxon>
        <taxon>Desulfovibrionia</taxon>
        <taxon>Desulfovibrionales</taxon>
        <taxon>Desulfovibrionaceae</taxon>
        <taxon>Desulfovibrio</taxon>
    </lineage>
</organism>
<reference evidence="7" key="1">
    <citation type="journal article" date="2021" name="PeerJ">
        <title>Extensive microbial diversity within the chicken gut microbiome revealed by metagenomics and culture.</title>
        <authorList>
            <person name="Gilroy R."/>
            <person name="Ravi A."/>
            <person name="Getino M."/>
            <person name="Pursley I."/>
            <person name="Horton D.L."/>
            <person name="Alikhan N.F."/>
            <person name="Baker D."/>
            <person name="Gharbi K."/>
            <person name="Hall N."/>
            <person name="Watson M."/>
            <person name="Adriaenssens E.M."/>
            <person name="Foster-Nyarko E."/>
            <person name="Jarju S."/>
            <person name="Secka A."/>
            <person name="Antonio M."/>
            <person name="Oren A."/>
            <person name="Chaudhuri R.R."/>
            <person name="La Ragione R."/>
            <person name="Hildebrand F."/>
            <person name="Pallen M.J."/>
        </authorList>
    </citation>
    <scope>NUCLEOTIDE SEQUENCE</scope>
    <source>
        <strain evidence="7">5032</strain>
    </source>
</reference>
<feature type="transmembrane region" description="Helical" evidence="6">
    <location>
        <begin position="246"/>
        <end position="265"/>
    </location>
</feature>
<evidence type="ECO:0000256" key="1">
    <source>
        <dbReference type="ARBA" id="ARBA00004651"/>
    </source>
</evidence>
<dbReference type="PANTHER" id="PTHR39087">
    <property type="entry name" value="UPF0104 MEMBRANE PROTEIN MJ1595"/>
    <property type="match status" value="1"/>
</dbReference>
<feature type="transmembrane region" description="Helical" evidence="6">
    <location>
        <begin position="285"/>
        <end position="308"/>
    </location>
</feature>